<comment type="caution">
    <text evidence="2">The sequence shown here is derived from an EMBL/GenBank/DDBJ whole genome shotgun (WGS) entry which is preliminary data.</text>
</comment>
<organism evidence="2 3">
    <name type="scientific">Xylaria multiplex</name>
    <dbReference type="NCBI Taxonomy" id="323545"/>
    <lineage>
        <taxon>Eukaryota</taxon>
        <taxon>Fungi</taxon>
        <taxon>Dikarya</taxon>
        <taxon>Ascomycota</taxon>
        <taxon>Pezizomycotina</taxon>
        <taxon>Sordariomycetes</taxon>
        <taxon>Xylariomycetidae</taxon>
        <taxon>Xylariales</taxon>
        <taxon>Xylariaceae</taxon>
        <taxon>Xylaria</taxon>
    </lineage>
</organism>
<feature type="compositionally biased region" description="Basic and acidic residues" evidence="1">
    <location>
        <begin position="124"/>
        <end position="143"/>
    </location>
</feature>
<accession>A0A7C8IXX7</accession>
<dbReference type="AlphaFoldDB" id="A0A7C8IXX7"/>
<gene>
    <name evidence="2" type="ORF">GQX73_g1708</name>
</gene>
<feature type="compositionally biased region" description="Polar residues" evidence="1">
    <location>
        <begin position="68"/>
        <end position="82"/>
    </location>
</feature>
<evidence type="ECO:0000313" key="3">
    <source>
        <dbReference type="Proteomes" id="UP000481858"/>
    </source>
</evidence>
<dbReference type="Proteomes" id="UP000481858">
    <property type="component" value="Unassembled WGS sequence"/>
</dbReference>
<feature type="region of interest" description="Disordered" evidence="1">
    <location>
        <begin position="162"/>
        <end position="182"/>
    </location>
</feature>
<evidence type="ECO:0000256" key="1">
    <source>
        <dbReference type="SAM" id="MobiDB-lite"/>
    </source>
</evidence>
<feature type="compositionally biased region" description="Polar residues" evidence="1">
    <location>
        <begin position="110"/>
        <end position="123"/>
    </location>
</feature>
<feature type="region of interest" description="Disordered" evidence="1">
    <location>
        <begin position="1"/>
        <end position="144"/>
    </location>
</feature>
<keyword evidence="3" id="KW-1185">Reference proteome</keyword>
<feature type="compositionally biased region" description="Basic and acidic residues" evidence="1">
    <location>
        <begin position="36"/>
        <end position="49"/>
    </location>
</feature>
<feature type="compositionally biased region" description="Polar residues" evidence="1">
    <location>
        <begin position="24"/>
        <end position="35"/>
    </location>
</feature>
<name>A0A7C8IXX7_9PEZI</name>
<dbReference type="OrthoDB" id="4761226at2759"/>
<dbReference type="EMBL" id="WUBL01000010">
    <property type="protein sequence ID" value="KAF2971885.1"/>
    <property type="molecule type" value="Genomic_DNA"/>
</dbReference>
<evidence type="ECO:0000313" key="2">
    <source>
        <dbReference type="EMBL" id="KAF2971885.1"/>
    </source>
</evidence>
<proteinExistence type="predicted"/>
<protein>
    <submittedName>
        <fullName evidence="2">Uncharacterized protein</fullName>
    </submittedName>
</protein>
<reference evidence="2 3" key="1">
    <citation type="submission" date="2019-12" db="EMBL/GenBank/DDBJ databases">
        <title>Draft genome sequence of the ascomycete Xylaria multiplex DSM 110363.</title>
        <authorList>
            <person name="Buettner E."/>
            <person name="Kellner H."/>
        </authorList>
    </citation>
    <scope>NUCLEOTIDE SEQUENCE [LARGE SCALE GENOMIC DNA]</scope>
    <source>
        <strain evidence="2 3">DSM 110363</strain>
    </source>
</reference>
<dbReference type="InParanoid" id="A0A7C8IXX7"/>
<sequence>MDTHPPNPSTPSKSRVIDYDGFTISRSPKDPQSSPSRREKPGPHAEANKKASSWTEDAKGVEGPDNETAVSNEPPSSETQSPYKKPMATPSSDISRGLTISDDDSKSRQNRLSVGDSSSIHTADSNDDRRMSDKVKKAWKEVRGQNNLDPLEQWMVKHSGGTFVEKPRVPPITSFRDDSDEQ</sequence>